<proteinExistence type="predicted"/>
<evidence type="ECO:0000313" key="1">
    <source>
        <dbReference type="EMBL" id="CAB4133331.1"/>
    </source>
</evidence>
<name>A0A6J5LGI9_9CAUD</name>
<dbReference type="EMBL" id="LR796274">
    <property type="protein sequence ID" value="CAB4133331.1"/>
    <property type="molecule type" value="Genomic_DNA"/>
</dbReference>
<gene>
    <name evidence="1" type="ORF">UFOVP257_139</name>
</gene>
<accession>A0A6J5LGI9</accession>
<protein>
    <submittedName>
        <fullName evidence="1">Uncharacterized protein</fullName>
    </submittedName>
</protein>
<organism evidence="1">
    <name type="scientific">uncultured Caudovirales phage</name>
    <dbReference type="NCBI Taxonomy" id="2100421"/>
    <lineage>
        <taxon>Viruses</taxon>
        <taxon>Duplodnaviria</taxon>
        <taxon>Heunggongvirae</taxon>
        <taxon>Uroviricota</taxon>
        <taxon>Caudoviricetes</taxon>
        <taxon>Peduoviridae</taxon>
        <taxon>Maltschvirus</taxon>
        <taxon>Maltschvirus maltsch</taxon>
    </lineage>
</organism>
<reference evidence="1" key="1">
    <citation type="submission" date="2020-04" db="EMBL/GenBank/DDBJ databases">
        <authorList>
            <person name="Chiriac C."/>
            <person name="Salcher M."/>
            <person name="Ghai R."/>
            <person name="Kavagutti S V."/>
        </authorList>
    </citation>
    <scope>NUCLEOTIDE SEQUENCE</scope>
</reference>
<sequence>MKFYTGVTLVDITATGVTRHRTEQELERNQQRNWETVLQCIGLRSQPQLIEGPICREYLIDETTRFGEMYHGLQKCWIFTFGVDSEDVFLLNDDPVGGLDKDFAQVPIICGLEETARFILPIFYPFGAIKNIYFLDGRIQLNTI</sequence>